<evidence type="ECO:0000256" key="3">
    <source>
        <dbReference type="ARBA" id="ARBA00022737"/>
    </source>
</evidence>
<keyword evidence="3" id="KW-0677">Repeat</keyword>
<dbReference type="EMBL" id="VSSQ01032893">
    <property type="protein sequence ID" value="MPM84311.1"/>
    <property type="molecule type" value="Genomic_DNA"/>
</dbReference>
<evidence type="ECO:0000256" key="8">
    <source>
        <dbReference type="ARBA" id="ARBA00022881"/>
    </source>
</evidence>
<dbReference type="GO" id="GO:0005524">
    <property type="term" value="F:ATP binding"/>
    <property type="evidence" value="ECO:0007669"/>
    <property type="project" value="UniProtKB-KW"/>
</dbReference>
<comment type="subcellular location">
    <subcellularLocation>
        <location evidence="1">Cytoplasm</location>
    </subcellularLocation>
</comment>
<evidence type="ECO:0000256" key="1">
    <source>
        <dbReference type="ARBA" id="ARBA00004496"/>
    </source>
</evidence>
<evidence type="ECO:0000256" key="10">
    <source>
        <dbReference type="ARBA" id="ARBA00023204"/>
    </source>
</evidence>
<keyword evidence="8" id="KW-0267">Excision nuclease</keyword>
<keyword evidence="6" id="KW-0228">DNA excision</keyword>
<dbReference type="GO" id="GO:0004518">
    <property type="term" value="F:nuclease activity"/>
    <property type="evidence" value="ECO:0007669"/>
    <property type="project" value="UniProtKB-KW"/>
</dbReference>
<evidence type="ECO:0000313" key="11">
    <source>
        <dbReference type="EMBL" id="MPM84311.1"/>
    </source>
</evidence>
<dbReference type="GO" id="GO:0003677">
    <property type="term" value="F:DNA binding"/>
    <property type="evidence" value="ECO:0007669"/>
    <property type="project" value="UniProtKB-KW"/>
</dbReference>
<organism evidence="11">
    <name type="scientific">bioreactor metagenome</name>
    <dbReference type="NCBI Taxonomy" id="1076179"/>
    <lineage>
        <taxon>unclassified sequences</taxon>
        <taxon>metagenomes</taxon>
        <taxon>ecological metagenomes</taxon>
    </lineage>
</organism>
<dbReference type="PANTHER" id="PTHR43152:SF3">
    <property type="entry name" value="UVRABC SYSTEM PROTEIN A"/>
    <property type="match status" value="1"/>
</dbReference>
<dbReference type="PANTHER" id="PTHR43152">
    <property type="entry name" value="UVRABC SYSTEM PROTEIN A"/>
    <property type="match status" value="1"/>
</dbReference>
<reference evidence="11" key="1">
    <citation type="submission" date="2019-08" db="EMBL/GenBank/DDBJ databases">
        <authorList>
            <person name="Kucharzyk K."/>
            <person name="Murdoch R.W."/>
            <person name="Higgins S."/>
            <person name="Loffler F."/>
        </authorList>
    </citation>
    <scope>NUCLEOTIDE SEQUENCE</scope>
</reference>
<keyword evidence="4" id="KW-0547">Nucleotide-binding</keyword>
<comment type="caution">
    <text evidence="11">The sequence shown here is derived from an EMBL/GenBank/DDBJ whole genome shotgun (WGS) entry which is preliminary data.</text>
</comment>
<keyword evidence="5" id="KW-0227">DNA damage</keyword>
<keyword evidence="2" id="KW-0963">Cytoplasm</keyword>
<dbReference type="GO" id="GO:0006281">
    <property type="term" value="P:DNA repair"/>
    <property type="evidence" value="ECO:0007669"/>
    <property type="project" value="UniProtKB-KW"/>
</dbReference>
<evidence type="ECO:0000256" key="2">
    <source>
        <dbReference type="ARBA" id="ARBA00022490"/>
    </source>
</evidence>
<protein>
    <submittedName>
        <fullName evidence="11">UvrABC system protein A</fullName>
    </submittedName>
</protein>
<keyword evidence="10" id="KW-0234">DNA repair</keyword>
<name>A0A645D515_9ZZZZ</name>
<dbReference type="AlphaFoldDB" id="A0A645D515"/>
<evidence type="ECO:0000256" key="9">
    <source>
        <dbReference type="ARBA" id="ARBA00023125"/>
    </source>
</evidence>
<evidence type="ECO:0000256" key="4">
    <source>
        <dbReference type="ARBA" id="ARBA00022741"/>
    </source>
</evidence>
<dbReference type="SUPFAM" id="SSF52540">
    <property type="entry name" value="P-loop containing nucleoside triphosphate hydrolases"/>
    <property type="match status" value="2"/>
</dbReference>
<evidence type="ECO:0000256" key="5">
    <source>
        <dbReference type="ARBA" id="ARBA00022763"/>
    </source>
</evidence>
<keyword evidence="7" id="KW-0067">ATP-binding</keyword>
<dbReference type="GO" id="GO:0005737">
    <property type="term" value="C:cytoplasm"/>
    <property type="evidence" value="ECO:0007669"/>
    <property type="project" value="UniProtKB-SubCell"/>
</dbReference>
<evidence type="ECO:0000256" key="6">
    <source>
        <dbReference type="ARBA" id="ARBA00022769"/>
    </source>
</evidence>
<dbReference type="Gene3D" id="3.40.50.300">
    <property type="entry name" value="P-loop containing nucleotide triphosphate hydrolases"/>
    <property type="match status" value="2"/>
</dbReference>
<evidence type="ECO:0000256" key="7">
    <source>
        <dbReference type="ARBA" id="ARBA00022840"/>
    </source>
</evidence>
<accession>A0A645D515</accession>
<gene>
    <name evidence="11" type="primary">uvrA_66</name>
    <name evidence="11" type="ORF">SDC9_131382</name>
</gene>
<proteinExistence type="predicted"/>
<keyword evidence="9" id="KW-0238">DNA-binding</keyword>
<sequence length="347" mass="37670">MQFLSDVYLRCPDCDGRRYRPEILEVKIERAGRMLSVADVLELTVSEAASAFANDRDVIRALQPIVDVGLEYVKLGQPVPTLSGGEAQRLKLAGFLAEAAKAQSKSRQSLARKGTLFLFDEPTTGLHFEDIAKLMRALRKLLEAGHSLIVIEHNLDVIRASDWLIDLGPEGGDGGGLIVAEGTPEEVRHVKESHTAQALREYDLAMGVGGEAVREVAPMLYKPQRKAQAEKAPQAKNAIEIVNAKEHNLKSLSVDVPRGKFNVVTGVSGSGKSTLAFDILFNEGQRRYLESLNAYARSIVQPAGRPEVDAVYGIPPTVPSSSACRVAVASPRWARPPRSGTFCACSM</sequence>
<dbReference type="Gene3D" id="1.20.1580.10">
    <property type="entry name" value="ABC transporter ATPase like domain"/>
    <property type="match status" value="1"/>
</dbReference>
<dbReference type="InterPro" id="IPR027417">
    <property type="entry name" value="P-loop_NTPase"/>
</dbReference>